<accession>A0A8S1J3V3</accession>
<evidence type="ECO:0000256" key="1">
    <source>
        <dbReference type="SAM" id="Phobius"/>
    </source>
</evidence>
<sequence>MGSILIHPLLLSFSNAEVEDQYVRFRTLRTLTPVDVYFLCLNFVLHAAFVALELLRTDRRDGTSCLVAVVLGLAVVLLQGGLMLYLGEVGWMKLRTSSIILFRSLRTIVSVYGVPRRVREAPSVGATSLFKNLFFGSGTLIVAWNACGMPLLFKHHLVVQSTGVALMVFLAGRRFCANTLENPGVRELFDYLWKTLDDLMVLVAGAPITSDAELLLTSRRAACFQVVVLVHMCLGFLVPTLVLWQLELQSRRSFAASMTANPMWGHVRFDDSGVPDLGRTIVVCLLGLAGIWTMVTDLVFNIPGQVSRRVEL</sequence>
<keyword evidence="3" id="KW-1185">Reference proteome</keyword>
<keyword evidence="1" id="KW-0812">Transmembrane</keyword>
<feature type="transmembrane region" description="Helical" evidence="1">
    <location>
        <begin position="280"/>
        <end position="300"/>
    </location>
</feature>
<dbReference type="Proteomes" id="UP000708148">
    <property type="component" value="Unassembled WGS sequence"/>
</dbReference>
<comment type="caution">
    <text evidence="2">The sequence shown here is derived from an EMBL/GenBank/DDBJ whole genome shotgun (WGS) entry which is preliminary data.</text>
</comment>
<feature type="transmembrane region" description="Helical" evidence="1">
    <location>
        <begin position="67"/>
        <end position="86"/>
    </location>
</feature>
<gene>
    <name evidence="2" type="ORF">OSTQU699_LOCUS6244</name>
</gene>
<proteinExistence type="predicted"/>
<keyword evidence="1" id="KW-1133">Transmembrane helix</keyword>
<feature type="transmembrane region" description="Helical" evidence="1">
    <location>
        <begin position="222"/>
        <end position="244"/>
    </location>
</feature>
<reference evidence="2" key="1">
    <citation type="submission" date="2020-12" db="EMBL/GenBank/DDBJ databases">
        <authorList>
            <person name="Iha C."/>
        </authorList>
    </citation>
    <scope>NUCLEOTIDE SEQUENCE</scope>
</reference>
<organism evidence="2 3">
    <name type="scientific">Ostreobium quekettii</name>
    <dbReference type="NCBI Taxonomy" id="121088"/>
    <lineage>
        <taxon>Eukaryota</taxon>
        <taxon>Viridiplantae</taxon>
        <taxon>Chlorophyta</taxon>
        <taxon>core chlorophytes</taxon>
        <taxon>Ulvophyceae</taxon>
        <taxon>TCBD clade</taxon>
        <taxon>Bryopsidales</taxon>
        <taxon>Ostreobineae</taxon>
        <taxon>Ostreobiaceae</taxon>
        <taxon>Ostreobium</taxon>
    </lineage>
</organism>
<evidence type="ECO:0000313" key="2">
    <source>
        <dbReference type="EMBL" id="CAD7700885.1"/>
    </source>
</evidence>
<dbReference type="AlphaFoldDB" id="A0A8S1J3V3"/>
<name>A0A8S1J3V3_9CHLO</name>
<dbReference type="OrthoDB" id="10607122at2759"/>
<keyword evidence="1" id="KW-0472">Membrane</keyword>
<protein>
    <submittedName>
        <fullName evidence="2">Uncharacterized protein</fullName>
    </submittedName>
</protein>
<feature type="transmembrane region" description="Helical" evidence="1">
    <location>
        <begin position="133"/>
        <end position="153"/>
    </location>
</feature>
<feature type="transmembrane region" description="Helical" evidence="1">
    <location>
        <begin position="36"/>
        <end position="55"/>
    </location>
</feature>
<dbReference type="EMBL" id="CAJHUC010001373">
    <property type="protein sequence ID" value="CAD7700885.1"/>
    <property type="molecule type" value="Genomic_DNA"/>
</dbReference>
<evidence type="ECO:0000313" key="3">
    <source>
        <dbReference type="Proteomes" id="UP000708148"/>
    </source>
</evidence>